<dbReference type="PROSITE" id="PS50238">
    <property type="entry name" value="RHOGAP"/>
    <property type="match status" value="1"/>
</dbReference>
<dbReference type="GO" id="GO:0005737">
    <property type="term" value="C:cytoplasm"/>
    <property type="evidence" value="ECO:0007669"/>
    <property type="project" value="UniProtKB-SubCell"/>
</dbReference>
<dbReference type="InterPro" id="IPR008936">
    <property type="entry name" value="Rho_GTPase_activation_prot"/>
</dbReference>
<dbReference type="GO" id="GO:0005524">
    <property type="term" value="F:ATP binding"/>
    <property type="evidence" value="ECO:0007669"/>
    <property type="project" value="TreeGrafter"/>
</dbReference>
<reference evidence="4" key="1">
    <citation type="submission" date="2025-08" db="UniProtKB">
        <authorList>
            <consortium name="Ensembl"/>
        </authorList>
    </citation>
    <scope>IDENTIFICATION</scope>
</reference>
<dbReference type="InterPro" id="IPR000198">
    <property type="entry name" value="RhoGAP_dom"/>
</dbReference>
<dbReference type="GeneTree" id="ENSGT00940000156845"/>
<evidence type="ECO:0000313" key="5">
    <source>
        <dbReference type="Proteomes" id="UP000261580"/>
    </source>
</evidence>
<proteinExistence type="predicted"/>
<dbReference type="AlphaFoldDB" id="A0A3Q4HEL9"/>
<dbReference type="GO" id="GO:0035556">
    <property type="term" value="P:intracellular signal transduction"/>
    <property type="evidence" value="ECO:0007669"/>
    <property type="project" value="InterPro"/>
</dbReference>
<keyword evidence="2" id="KW-0963">Cytoplasm</keyword>
<name>A0A3Q4HEL9_NEOBR</name>
<dbReference type="InterPro" id="IPR046987">
    <property type="entry name" value="Myo9"/>
</dbReference>
<dbReference type="Pfam" id="PF00620">
    <property type="entry name" value="RhoGAP"/>
    <property type="match status" value="1"/>
</dbReference>
<dbReference type="GO" id="GO:0016887">
    <property type="term" value="F:ATP hydrolysis activity"/>
    <property type="evidence" value="ECO:0007669"/>
    <property type="project" value="TreeGrafter"/>
</dbReference>
<dbReference type="GO" id="GO:0005884">
    <property type="term" value="C:actin filament"/>
    <property type="evidence" value="ECO:0007669"/>
    <property type="project" value="TreeGrafter"/>
</dbReference>
<dbReference type="GO" id="GO:0001726">
    <property type="term" value="C:ruffle"/>
    <property type="evidence" value="ECO:0007669"/>
    <property type="project" value="TreeGrafter"/>
</dbReference>
<dbReference type="PANTHER" id="PTHR46184">
    <property type="entry name" value="UNCONVENTIONAL MYOSIN-IXB-LIKE PROTEIN"/>
    <property type="match status" value="1"/>
</dbReference>
<dbReference type="Ensembl" id="ENSNBRT00000015669.1">
    <property type="protein sequence ID" value="ENSNBRP00000015252.1"/>
    <property type="gene ID" value="ENSNBRG00000011806.1"/>
</dbReference>
<dbReference type="GO" id="GO:0030048">
    <property type="term" value="P:actin filament-based movement"/>
    <property type="evidence" value="ECO:0007669"/>
    <property type="project" value="TreeGrafter"/>
</dbReference>
<accession>A0A3Q4HEL9</accession>
<dbReference type="SUPFAM" id="SSF48350">
    <property type="entry name" value="GTPase activation domain, GAP"/>
    <property type="match status" value="1"/>
</dbReference>
<evidence type="ECO:0000256" key="1">
    <source>
        <dbReference type="ARBA" id="ARBA00004496"/>
    </source>
</evidence>
<dbReference type="GO" id="GO:0005096">
    <property type="term" value="F:GTPase activator activity"/>
    <property type="evidence" value="ECO:0007669"/>
    <property type="project" value="InterPro"/>
</dbReference>
<dbReference type="Proteomes" id="UP000261580">
    <property type="component" value="Unassembled WGS sequence"/>
</dbReference>
<evidence type="ECO:0000313" key="4">
    <source>
        <dbReference type="Ensembl" id="ENSNBRP00000015252.1"/>
    </source>
</evidence>
<keyword evidence="5" id="KW-1185">Reference proteome</keyword>
<dbReference type="GO" id="GO:0072673">
    <property type="term" value="P:lamellipodium morphogenesis"/>
    <property type="evidence" value="ECO:0007669"/>
    <property type="project" value="TreeGrafter"/>
</dbReference>
<protein>
    <recommendedName>
        <fullName evidence="3">Rho-GAP domain-containing protein</fullName>
    </recommendedName>
</protein>
<reference evidence="4" key="2">
    <citation type="submission" date="2025-09" db="UniProtKB">
        <authorList>
            <consortium name="Ensembl"/>
        </authorList>
    </citation>
    <scope>IDENTIFICATION</scope>
</reference>
<feature type="domain" description="Rho-GAP" evidence="3">
    <location>
        <begin position="25"/>
        <end position="190"/>
    </location>
</feature>
<dbReference type="GO" id="GO:0030027">
    <property type="term" value="C:lamellipodium"/>
    <property type="evidence" value="ECO:0007669"/>
    <property type="project" value="TreeGrafter"/>
</dbReference>
<evidence type="ECO:0000259" key="3">
    <source>
        <dbReference type="PROSITE" id="PS50238"/>
    </source>
</evidence>
<comment type="subcellular location">
    <subcellularLocation>
        <location evidence="1">Cytoplasm</location>
    </subcellularLocation>
</comment>
<dbReference type="PANTHER" id="PTHR46184:SF2">
    <property type="entry name" value="UNCONVENTIONAL MYOSIN-IXB"/>
    <property type="match status" value="1"/>
</dbReference>
<dbReference type="SMART" id="SM00324">
    <property type="entry name" value="RhoGAP"/>
    <property type="match status" value="1"/>
</dbReference>
<dbReference type="GO" id="GO:0000146">
    <property type="term" value="F:microfilament motor activity"/>
    <property type="evidence" value="ECO:0007669"/>
    <property type="project" value="InterPro"/>
</dbReference>
<dbReference type="GO" id="GO:0051015">
    <property type="term" value="F:actin filament binding"/>
    <property type="evidence" value="ECO:0007669"/>
    <property type="project" value="TreeGrafter"/>
</dbReference>
<organism evidence="4 5">
    <name type="scientific">Neolamprologus brichardi</name>
    <name type="common">Fairy cichlid</name>
    <name type="synonym">Lamprologus brichardi</name>
    <dbReference type="NCBI Taxonomy" id="32507"/>
    <lineage>
        <taxon>Eukaryota</taxon>
        <taxon>Metazoa</taxon>
        <taxon>Chordata</taxon>
        <taxon>Craniata</taxon>
        <taxon>Vertebrata</taxon>
        <taxon>Euteleostomi</taxon>
        <taxon>Actinopterygii</taxon>
        <taxon>Neopterygii</taxon>
        <taxon>Teleostei</taxon>
        <taxon>Neoteleostei</taxon>
        <taxon>Acanthomorphata</taxon>
        <taxon>Ovalentaria</taxon>
        <taxon>Cichlomorphae</taxon>
        <taxon>Cichliformes</taxon>
        <taxon>Cichlidae</taxon>
        <taxon>African cichlids</taxon>
        <taxon>Pseudocrenilabrinae</taxon>
        <taxon>Lamprologini</taxon>
        <taxon>Neolamprologus</taxon>
    </lineage>
</organism>
<sequence>SAAHLSLITDTQCLKTLNKINHFGVRVCHLLNEKNPVPMVLEMMLEHVEMHGLYTEGIYRKSGSLMTTLCSDPNSACLEDYPIHTVTGLVKQWLRELPDPLMTFTHYNDFLHAVAPDCKLQHLGEAGLPPRQAGTLVCLILISSTVIIYKEAHNRMSPNSLAIVFAPCILRCPDSADPLLSMKDVAKTTT</sequence>
<evidence type="ECO:0000256" key="2">
    <source>
        <dbReference type="ARBA" id="ARBA00022490"/>
    </source>
</evidence>
<dbReference type="Bgee" id="ENSNBRG00000011806">
    <property type="expression patterns" value="Expressed in blood and 7 other cell types or tissues"/>
</dbReference>
<dbReference type="STRING" id="32507.ENSNBRP00000015252"/>
<dbReference type="OMA" id="HRIAENK"/>
<dbReference type="Gene3D" id="1.10.555.10">
    <property type="entry name" value="Rho GTPase activation protein"/>
    <property type="match status" value="1"/>
</dbReference>